<reference evidence="9 10" key="1">
    <citation type="journal article" date="2016" name="Mol. Biol. Evol.">
        <title>Comparative Genomics of Early-Diverging Mushroom-Forming Fungi Provides Insights into the Origins of Lignocellulose Decay Capabilities.</title>
        <authorList>
            <person name="Nagy L.G."/>
            <person name="Riley R."/>
            <person name="Tritt A."/>
            <person name="Adam C."/>
            <person name="Daum C."/>
            <person name="Floudas D."/>
            <person name="Sun H."/>
            <person name="Yadav J.S."/>
            <person name="Pangilinan J."/>
            <person name="Larsson K.H."/>
            <person name="Matsuura K."/>
            <person name="Barry K."/>
            <person name="Labutti K."/>
            <person name="Kuo R."/>
            <person name="Ohm R.A."/>
            <person name="Bhattacharya S.S."/>
            <person name="Shirouzu T."/>
            <person name="Yoshinaga Y."/>
            <person name="Martin F.M."/>
            <person name="Grigoriev I.V."/>
            <person name="Hibbett D.S."/>
        </authorList>
    </citation>
    <scope>NUCLEOTIDE SEQUENCE [LARGE SCALE GENOMIC DNA]</scope>
    <source>
        <strain evidence="9 10">93-53</strain>
    </source>
</reference>
<dbReference type="InParanoid" id="A0A165EBM6"/>
<dbReference type="AlphaFoldDB" id="A0A165EBM6"/>
<dbReference type="Proteomes" id="UP000076871">
    <property type="component" value="Unassembled WGS sequence"/>
</dbReference>
<dbReference type="SUPFAM" id="SSF56112">
    <property type="entry name" value="Protein kinase-like (PK-like)"/>
    <property type="match status" value="1"/>
</dbReference>
<dbReference type="InterPro" id="IPR008271">
    <property type="entry name" value="Ser/Thr_kinase_AS"/>
</dbReference>
<dbReference type="PANTHER" id="PTHR24351">
    <property type="entry name" value="RIBOSOMAL PROTEIN S6 KINASE"/>
    <property type="match status" value="1"/>
</dbReference>
<dbReference type="Pfam" id="PF00069">
    <property type="entry name" value="Pkinase"/>
    <property type="match status" value="1"/>
</dbReference>
<evidence type="ECO:0000256" key="5">
    <source>
        <dbReference type="ARBA" id="ARBA00022777"/>
    </source>
</evidence>
<dbReference type="Gene3D" id="3.30.200.20">
    <property type="entry name" value="Phosphorylase Kinase, domain 1"/>
    <property type="match status" value="1"/>
</dbReference>
<proteinExistence type="predicted"/>
<feature type="domain" description="Protein kinase" evidence="8">
    <location>
        <begin position="186"/>
        <end position="476"/>
    </location>
</feature>
<organism evidence="9 10">
    <name type="scientific">Laetiporus sulphureus 93-53</name>
    <dbReference type="NCBI Taxonomy" id="1314785"/>
    <lineage>
        <taxon>Eukaryota</taxon>
        <taxon>Fungi</taxon>
        <taxon>Dikarya</taxon>
        <taxon>Basidiomycota</taxon>
        <taxon>Agaricomycotina</taxon>
        <taxon>Agaricomycetes</taxon>
        <taxon>Polyporales</taxon>
        <taxon>Laetiporus</taxon>
    </lineage>
</organism>
<dbReference type="PROSITE" id="PS00107">
    <property type="entry name" value="PROTEIN_KINASE_ATP"/>
    <property type="match status" value="1"/>
</dbReference>
<gene>
    <name evidence="9" type="ORF">LAESUDRAFT_812642</name>
</gene>
<accession>A0A165EBM6</accession>
<dbReference type="OrthoDB" id="68483at2759"/>
<dbReference type="InterPro" id="IPR011009">
    <property type="entry name" value="Kinase-like_dom_sf"/>
</dbReference>
<dbReference type="GeneID" id="63831452"/>
<keyword evidence="5 9" id="KW-0418">Kinase</keyword>
<dbReference type="PROSITE" id="PS00108">
    <property type="entry name" value="PROTEIN_KINASE_ST"/>
    <property type="match status" value="1"/>
</dbReference>
<evidence type="ECO:0000313" key="9">
    <source>
        <dbReference type="EMBL" id="KZT06678.1"/>
    </source>
</evidence>
<evidence type="ECO:0000256" key="3">
    <source>
        <dbReference type="ARBA" id="ARBA00022679"/>
    </source>
</evidence>
<sequence length="555" mass="62217">MAYSGVCLVSSFLNSDPFDLVCSGPLSAYLKHQDGPQEPVRRQLALPRYPLLLLQVPNQGNHRKDEFSTGILCGTPIPSGTYRRRDDWLIPSEDVPKEELKKIFNTHEVTKIHAVLVFDEDGVLAYCHAEPIKANVASTTAGSPTLCGTPSPKEKALIAALPRPPSFGPRRKQSASGHRILSATDFDVLKFLGKGGFGTVSLVRDAVTNRQYALKVVRKERLRPRSLGAIFEEQEVLKRLRGNAWFSNLQASFHDTHHLYIVLDFCAKGGLHSLVAQQVTLSRAQILHYTAELIHALEILHGDIKSDNIFIDADNHIVLGDFDLARDFTRRKEARPWRLLELLGRTHMTTYPMDDEDRYYKLDFGECDLTGRSGGTGGYMAPDLFCDKLHSFGVDIWAAGVTIYKLFTGRFPFDLCQNDSSRGMVKKMLNNPLESGVVLGPDAVVSENTKDLLRGMLEPSPHMRWSAAKIKKHAFFQSIDWARAERRENLQMVPAGLAYEADEDPYPWFEYVSPELHPARRRKSSSGLSIMVAQVAQGMSGVLEKGRRWWTSLGK</sequence>
<evidence type="ECO:0000313" key="10">
    <source>
        <dbReference type="Proteomes" id="UP000076871"/>
    </source>
</evidence>
<evidence type="ECO:0000256" key="6">
    <source>
        <dbReference type="ARBA" id="ARBA00022840"/>
    </source>
</evidence>
<dbReference type="GO" id="GO:0004674">
    <property type="term" value="F:protein serine/threonine kinase activity"/>
    <property type="evidence" value="ECO:0007669"/>
    <property type="project" value="UniProtKB-KW"/>
</dbReference>
<dbReference type="InterPro" id="IPR000719">
    <property type="entry name" value="Prot_kinase_dom"/>
</dbReference>
<name>A0A165EBM6_9APHY</name>
<keyword evidence="6 7" id="KW-0067">ATP-binding</keyword>
<dbReference type="GO" id="GO:0005524">
    <property type="term" value="F:ATP binding"/>
    <property type="evidence" value="ECO:0007669"/>
    <property type="project" value="UniProtKB-UniRule"/>
</dbReference>
<dbReference type="STRING" id="1314785.A0A165EBM6"/>
<dbReference type="Gene3D" id="1.10.510.10">
    <property type="entry name" value="Transferase(Phosphotransferase) domain 1"/>
    <property type="match status" value="1"/>
</dbReference>
<keyword evidence="1" id="KW-0723">Serine/threonine-protein kinase</keyword>
<evidence type="ECO:0000256" key="2">
    <source>
        <dbReference type="ARBA" id="ARBA00022553"/>
    </source>
</evidence>
<keyword evidence="3" id="KW-0808">Transferase</keyword>
<dbReference type="SMART" id="SM00220">
    <property type="entry name" value="S_TKc"/>
    <property type="match status" value="1"/>
</dbReference>
<feature type="binding site" evidence="7">
    <location>
        <position position="219"/>
    </location>
    <ligand>
        <name>ATP</name>
        <dbReference type="ChEBI" id="CHEBI:30616"/>
    </ligand>
</feature>
<evidence type="ECO:0000256" key="1">
    <source>
        <dbReference type="ARBA" id="ARBA00022527"/>
    </source>
</evidence>
<dbReference type="InterPro" id="IPR017441">
    <property type="entry name" value="Protein_kinase_ATP_BS"/>
</dbReference>
<dbReference type="RefSeq" id="XP_040764418.1">
    <property type="nucleotide sequence ID" value="XM_040914425.1"/>
</dbReference>
<evidence type="ECO:0000256" key="4">
    <source>
        <dbReference type="ARBA" id="ARBA00022741"/>
    </source>
</evidence>
<protein>
    <submittedName>
        <fullName evidence="9">Kinase-like protein</fullName>
    </submittedName>
</protein>
<dbReference type="EMBL" id="KV427623">
    <property type="protein sequence ID" value="KZT06678.1"/>
    <property type="molecule type" value="Genomic_DNA"/>
</dbReference>
<evidence type="ECO:0000259" key="8">
    <source>
        <dbReference type="PROSITE" id="PS50011"/>
    </source>
</evidence>
<evidence type="ECO:0000256" key="7">
    <source>
        <dbReference type="PROSITE-ProRule" id="PRU10141"/>
    </source>
</evidence>
<dbReference type="PROSITE" id="PS50011">
    <property type="entry name" value="PROTEIN_KINASE_DOM"/>
    <property type="match status" value="1"/>
</dbReference>
<keyword evidence="4 7" id="KW-0547">Nucleotide-binding</keyword>
<keyword evidence="2" id="KW-0597">Phosphoprotein</keyword>
<keyword evidence="10" id="KW-1185">Reference proteome</keyword>